<evidence type="ECO:0000313" key="2">
    <source>
        <dbReference type="Proteomes" id="UP000264006"/>
    </source>
</evidence>
<name>A0A346XY32_9ACTN</name>
<dbReference type="GO" id="GO:0010411">
    <property type="term" value="P:xyloglucan metabolic process"/>
    <property type="evidence" value="ECO:0007669"/>
    <property type="project" value="TreeGrafter"/>
</dbReference>
<dbReference type="AlphaFoldDB" id="A0A346XY32"/>
<dbReference type="Gene3D" id="2.130.10.10">
    <property type="entry name" value="YVTN repeat-like/Quinoprotein amine dehydrogenase"/>
    <property type="match status" value="1"/>
</dbReference>
<dbReference type="InterPro" id="IPR015943">
    <property type="entry name" value="WD40/YVTN_repeat-like_dom_sf"/>
</dbReference>
<reference evidence="1 2" key="1">
    <citation type="submission" date="2018-09" db="EMBL/GenBank/DDBJ databases">
        <title>Complete genome sequence of Euzebya sp. DY32-46 isolated from seawater of Pacific Ocean.</title>
        <authorList>
            <person name="Xu L."/>
            <person name="Wu Y.-H."/>
            <person name="Xu X.-W."/>
        </authorList>
    </citation>
    <scope>NUCLEOTIDE SEQUENCE [LARGE SCALE GENOMIC DNA]</scope>
    <source>
        <strain evidence="1 2">DY32-46</strain>
    </source>
</reference>
<dbReference type="KEGG" id="euz:DVS28_a2448"/>
<dbReference type="InterPro" id="IPR002860">
    <property type="entry name" value="BNR_rpt"/>
</dbReference>
<proteinExistence type="predicted"/>
<keyword evidence="1" id="KW-0378">Hydrolase</keyword>
<gene>
    <name evidence="1" type="ORF">DVS28_a2448</name>
</gene>
<organism evidence="1 2">
    <name type="scientific">Euzebya pacifica</name>
    <dbReference type="NCBI Taxonomy" id="1608957"/>
    <lineage>
        <taxon>Bacteria</taxon>
        <taxon>Bacillati</taxon>
        <taxon>Actinomycetota</taxon>
        <taxon>Nitriliruptoria</taxon>
        <taxon>Euzebyales</taxon>
    </lineage>
</organism>
<dbReference type="InterPro" id="IPR052025">
    <property type="entry name" value="Xyloglucanase_GH74"/>
</dbReference>
<dbReference type="GO" id="GO:0016787">
    <property type="term" value="F:hydrolase activity"/>
    <property type="evidence" value="ECO:0007669"/>
    <property type="project" value="UniProtKB-KW"/>
</dbReference>
<dbReference type="SUPFAM" id="SSF110296">
    <property type="entry name" value="Oligoxyloglucan reducing end-specific cellobiohydrolase"/>
    <property type="match status" value="1"/>
</dbReference>
<dbReference type="Proteomes" id="UP000264006">
    <property type="component" value="Chromosome"/>
</dbReference>
<dbReference type="PROSITE" id="PS51257">
    <property type="entry name" value="PROKAR_LIPOPROTEIN"/>
    <property type="match status" value="1"/>
</dbReference>
<dbReference type="PANTHER" id="PTHR43739:SF5">
    <property type="entry name" value="EXO-ALPHA-SIALIDASE"/>
    <property type="match status" value="1"/>
</dbReference>
<dbReference type="RefSeq" id="WP_164710428.1">
    <property type="nucleotide sequence ID" value="NZ_CP031165.1"/>
</dbReference>
<dbReference type="EMBL" id="CP031165">
    <property type="protein sequence ID" value="AXV07129.1"/>
    <property type="molecule type" value="Genomic_DNA"/>
</dbReference>
<dbReference type="PANTHER" id="PTHR43739">
    <property type="entry name" value="XYLOGLUCANASE (EUROFUNG)"/>
    <property type="match status" value="1"/>
</dbReference>
<accession>A0A346XY32</accession>
<dbReference type="CDD" id="cd15482">
    <property type="entry name" value="Sialidase_non-viral"/>
    <property type="match status" value="1"/>
</dbReference>
<protein>
    <submittedName>
        <fullName evidence="1">Glycosyl hydrolase, BNR repeat</fullName>
    </submittedName>
</protein>
<sequence length="281" mass="28590">MRRSVIGLLLGASVLAGCSDPAAESAMPAGDHVHALQEVADSDLLLGLHGALYRSEDQGASWDLAGLEGQDAMSLGAQDPDGLLFVAGHDVLQRSRDGGATFEPLAPADLPSLDIHAFAQSASDPDTVYAFVVGFGVFVSTDAGETWEARAGAGQTVGADTFALLVDPEDPDVILAGGGQSGLARSADGARTFTVVDEAGVGSLTADPDDPDRVVALTSVGVQESVDGGQTWSVVGPPDVAGQPVAIAAGAQDRLWLVTEEPRQLHVSTDGGSTWQTAPPA</sequence>
<keyword evidence="2" id="KW-1185">Reference proteome</keyword>
<evidence type="ECO:0000313" key="1">
    <source>
        <dbReference type="EMBL" id="AXV07129.1"/>
    </source>
</evidence>
<dbReference type="Pfam" id="PF02012">
    <property type="entry name" value="BNR"/>
    <property type="match status" value="1"/>
</dbReference>